<evidence type="ECO:0000259" key="3">
    <source>
        <dbReference type="Pfam" id="PF14498"/>
    </source>
</evidence>
<feature type="domain" description="Glycosyl hydrolase family 95 N-terminal" evidence="3">
    <location>
        <begin position="42"/>
        <end position="89"/>
    </location>
</feature>
<evidence type="ECO:0000313" key="7">
    <source>
        <dbReference type="Proteomes" id="UP000366872"/>
    </source>
</evidence>
<dbReference type="InterPro" id="IPR027414">
    <property type="entry name" value="GH95_N_dom"/>
</dbReference>
<dbReference type="GO" id="GO:0005975">
    <property type="term" value="P:carbohydrate metabolic process"/>
    <property type="evidence" value="ECO:0007669"/>
    <property type="project" value="InterPro"/>
</dbReference>
<dbReference type="Gene3D" id="2.60.40.1180">
    <property type="entry name" value="Golgi alpha-mannosidase II"/>
    <property type="match status" value="1"/>
</dbReference>
<evidence type="ECO:0000259" key="4">
    <source>
        <dbReference type="Pfam" id="PF21307"/>
    </source>
</evidence>
<dbReference type="Pfam" id="PF21307">
    <property type="entry name" value="Glyco_hydro_95_C"/>
    <property type="match status" value="1"/>
</dbReference>
<sequence length="786" mass="87649">MSNRNMTIRKVWMTFSILCVGSLCSFAKANPALEPARADRVLWSNKPATDWKQEAYPIGNGGFGAMLFGGVPNERVQFNADTLWVGDENYNGVYQSFGDLFIEQPAHETFTDYRRELDLPNGIQRTRYTSGGVTYTREAFASRPAGVVVIRLTADKPGAHTGRIRLTDNHEATITATGNSMVSAGSMKDHKPLQGKDKKQLRHGTTRYERNLETAPYEYKIHLDYESQVRVLNEGGTLEAGDGAISFNGCDSVTILLSGDTNFEMDRNKGWTGAHPHDELEKAMKSASAQGVDALLTAHLADYRTLYDRFALELGTTPADVLDLPTYERVLRVREGAADPDLEELLYQFARYLMIGCSRQGKAPANLQGLWNDLDKPPWRGDYHSDVNLQMNYWFVDQANLSDCFSPLAEWIHAIRDVKKEFTKEHFGEETRGWATRAANGLFGGSCYLISKGDAAWLAQNLWDHYAFTLDEDYLRNRAYPVMKELCEFWQDTLKELPDGPHKGKLVSPDGFSPEHGPIEDGVSFDQQLVWDLFTNFIEASEALGEDKAFRKQVADMKSRLLGPQVGSWGQLQEWMVDRDSKKGHRHVSHMIAIYPGRQISPQRTPEFAEAARVALNARAATKATGWGKMWRVSLWSRLGDGERAHDINMAWMKGHLPLNLLAEINRSGSAFQIDANFGYAAGVNEILLQSHLGYMELLPVLPKAWANGSVKGMKARGAFVVDMAWEDAKLKQATILSGKGADCRLKTSAPVTVTHKGNAVKVTKNDDGSISFPTESGNSYTIAPR</sequence>
<reference evidence="6 7" key="1">
    <citation type="submission" date="2019-04" db="EMBL/GenBank/DDBJ databases">
        <authorList>
            <person name="Van Vliet M D."/>
        </authorList>
    </citation>
    <scope>NUCLEOTIDE SEQUENCE [LARGE SCALE GENOMIC DNA]</scope>
    <source>
        <strain evidence="6 7">F1</strain>
    </source>
</reference>
<evidence type="ECO:0000313" key="6">
    <source>
        <dbReference type="EMBL" id="VGO13562.1"/>
    </source>
</evidence>
<feature type="domain" description="Glycosyl hydrolase family 95 catalytic" evidence="5">
    <location>
        <begin position="292"/>
        <end position="688"/>
    </location>
</feature>
<dbReference type="EMBL" id="CAAHFG010000001">
    <property type="protein sequence ID" value="VGO13562.1"/>
    <property type="molecule type" value="Genomic_DNA"/>
</dbReference>
<feature type="domain" description="Glycosyl hydrolase family 95 N-terminal" evidence="3">
    <location>
        <begin position="93"/>
        <end position="265"/>
    </location>
</feature>
<dbReference type="InterPro" id="IPR049053">
    <property type="entry name" value="AFCA-like_C"/>
</dbReference>
<accession>A0A6C2U0V3</accession>
<evidence type="ECO:0000256" key="2">
    <source>
        <dbReference type="SAM" id="SignalP"/>
    </source>
</evidence>
<evidence type="ECO:0000259" key="5">
    <source>
        <dbReference type="Pfam" id="PF22124"/>
    </source>
</evidence>
<name>A0A6C2U0V3_PONDE</name>
<feature type="compositionally biased region" description="Basic and acidic residues" evidence="1">
    <location>
        <begin position="187"/>
        <end position="198"/>
    </location>
</feature>
<dbReference type="Proteomes" id="UP000366872">
    <property type="component" value="Unassembled WGS sequence"/>
</dbReference>
<dbReference type="PANTHER" id="PTHR31084:SF19">
    <property type="entry name" value="GLYCOSYL HYDROLASE FAMILY 95 N-TERMINAL DOMAIN-CONTAINING PROTEIN"/>
    <property type="match status" value="1"/>
</dbReference>
<dbReference type="InterPro" id="IPR016518">
    <property type="entry name" value="Alpha-L-fucosidase"/>
</dbReference>
<dbReference type="GO" id="GO:0004560">
    <property type="term" value="F:alpha-L-fucosidase activity"/>
    <property type="evidence" value="ECO:0007669"/>
    <property type="project" value="InterPro"/>
</dbReference>
<dbReference type="PIRSF" id="PIRSF007663">
    <property type="entry name" value="UCP007663"/>
    <property type="match status" value="1"/>
</dbReference>
<dbReference type="Gene3D" id="1.50.10.10">
    <property type="match status" value="1"/>
</dbReference>
<dbReference type="InterPro" id="IPR012341">
    <property type="entry name" value="6hp_glycosidase-like_sf"/>
</dbReference>
<dbReference type="PANTHER" id="PTHR31084">
    <property type="entry name" value="ALPHA-L-FUCOSIDASE 2"/>
    <property type="match status" value="1"/>
</dbReference>
<feature type="domain" description="Alpha fucosidase A-like C-terminal" evidence="4">
    <location>
        <begin position="690"/>
        <end position="783"/>
    </location>
</feature>
<dbReference type="Pfam" id="PF14498">
    <property type="entry name" value="Glyco_hyd_65N_2"/>
    <property type="match status" value="2"/>
</dbReference>
<dbReference type="SUPFAM" id="SSF48208">
    <property type="entry name" value="Six-hairpin glycosidases"/>
    <property type="match status" value="1"/>
</dbReference>
<feature type="signal peptide" evidence="2">
    <location>
        <begin position="1"/>
        <end position="29"/>
    </location>
</feature>
<organism evidence="6 7">
    <name type="scientific">Pontiella desulfatans</name>
    <dbReference type="NCBI Taxonomy" id="2750659"/>
    <lineage>
        <taxon>Bacteria</taxon>
        <taxon>Pseudomonadati</taxon>
        <taxon>Kiritimatiellota</taxon>
        <taxon>Kiritimatiellia</taxon>
        <taxon>Kiritimatiellales</taxon>
        <taxon>Pontiellaceae</taxon>
        <taxon>Pontiella</taxon>
    </lineage>
</organism>
<keyword evidence="2" id="KW-0732">Signal</keyword>
<dbReference type="AlphaFoldDB" id="A0A6C2U0V3"/>
<gene>
    <name evidence="6" type="ORF">PDESU_02119</name>
</gene>
<dbReference type="InterPro" id="IPR008928">
    <property type="entry name" value="6-hairpin_glycosidase_sf"/>
</dbReference>
<dbReference type="Pfam" id="PF22124">
    <property type="entry name" value="Glyco_hydro_95_cat"/>
    <property type="match status" value="1"/>
</dbReference>
<feature type="region of interest" description="Disordered" evidence="1">
    <location>
        <begin position="182"/>
        <end position="204"/>
    </location>
</feature>
<evidence type="ECO:0000256" key="1">
    <source>
        <dbReference type="SAM" id="MobiDB-lite"/>
    </source>
</evidence>
<feature type="chain" id="PRO_5025613998" evidence="2">
    <location>
        <begin position="30"/>
        <end position="786"/>
    </location>
</feature>
<dbReference type="InterPro" id="IPR054363">
    <property type="entry name" value="GH95_cat"/>
</dbReference>
<dbReference type="Gene3D" id="2.70.98.50">
    <property type="entry name" value="putative glycoside hydrolase family protein from bacillus halodurans"/>
    <property type="match status" value="1"/>
</dbReference>
<dbReference type="InterPro" id="IPR013780">
    <property type="entry name" value="Glyco_hydro_b"/>
</dbReference>
<dbReference type="RefSeq" id="WP_222847136.1">
    <property type="nucleotide sequence ID" value="NZ_CAAHFG010000001.1"/>
</dbReference>
<protein>
    <submittedName>
        <fullName evidence="6">Uncharacterized protein</fullName>
    </submittedName>
</protein>
<keyword evidence="7" id="KW-1185">Reference proteome</keyword>
<proteinExistence type="predicted"/>